<gene>
    <name evidence="1" type="ORF">GSTENG00037802001</name>
</gene>
<dbReference type="EMBL" id="CAAE01019943">
    <property type="protein sequence ID" value="CAG14043.1"/>
    <property type="molecule type" value="Genomic_DNA"/>
</dbReference>
<organism evidence="1">
    <name type="scientific">Tetraodon nigroviridis</name>
    <name type="common">Spotted green pufferfish</name>
    <name type="synonym">Chelonodon nigroviridis</name>
    <dbReference type="NCBI Taxonomy" id="99883"/>
    <lineage>
        <taxon>Eukaryota</taxon>
        <taxon>Metazoa</taxon>
        <taxon>Chordata</taxon>
        <taxon>Craniata</taxon>
        <taxon>Vertebrata</taxon>
        <taxon>Euteleostomi</taxon>
        <taxon>Actinopterygii</taxon>
        <taxon>Neopterygii</taxon>
        <taxon>Teleostei</taxon>
        <taxon>Neoteleostei</taxon>
        <taxon>Acanthomorphata</taxon>
        <taxon>Eupercaria</taxon>
        <taxon>Tetraodontiformes</taxon>
        <taxon>Tetradontoidea</taxon>
        <taxon>Tetraodontidae</taxon>
        <taxon>Tetraodon</taxon>
    </lineage>
</organism>
<proteinExistence type="predicted"/>
<accession>Q4RC40</accession>
<comment type="caution">
    <text evidence="1">The sequence shown here is derived from an EMBL/GenBank/DDBJ whole genome shotgun (WGS) entry which is preliminary data.</text>
</comment>
<feature type="non-terminal residue" evidence="1">
    <location>
        <position position="28"/>
    </location>
</feature>
<reference evidence="1" key="1">
    <citation type="journal article" date="2004" name="Nature">
        <title>Genome duplication in the teleost fish Tetraodon nigroviridis reveals the early vertebrate proto-karyotype.</title>
        <authorList>
            <person name="Jaillon O."/>
            <person name="Aury J.-M."/>
            <person name="Brunet F."/>
            <person name="Petit J.-L."/>
            <person name="Stange-Thomann N."/>
            <person name="Mauceli E."/>
            <person name="Bouneau L."/>
            <person name="Fischer C."/>
            <person name="Ozouf-Costaz C."/>
            <person name="Bernot A."/>
            <person name="Nicaud S."/>
            <person name="Jaffe D."/>
            <person name="Fisher S."/>
            <person name="Lutfalla G."/>
            <person name="Dossat C."/>
            <person name="Segurens B."/>
            <person name="Dasilva C."/>
            <person name="Salanoubat M."/>
            <person name="Levy M."/>
            <person name="Boudet N."/>
            <person name="Castellano S."/>
            <person name="Anthouard V."/>
            <person name="Jubin C."/>
            <person name="Castelli V."/>
            <person name="Katinka M."/>
            <person name="Vacherie B."/>
            <person name="Biemont C."/>
            <person name="Skalli Z."/>
            <person name="Cattolico L."/>
            <person name="Poulain J."/>
            <person name="De Berardinis V."/>
            <person name="Cruaud C."/>
            <person name="Duprat S."/>
            <person name="Brottier P."/>
            <person name="Coutanceau J.-P."/>
            <person name="Gouzy J."/>
            <person name="Parra G."/>
            <person name="Lardier G."/>
            <person name="Chapple C."/>
            <person name="McKernan K.J."/>
            <person name="McEwan P."/>
            <person name="Bosak S."/>
            <person name="Kellis M."/>
            <person name="Volff J.-N."/>
            <person name="Guigo R."/>
            <person name="Zody M.C."/>
            <person name="Mesirov J."/>
            <person name="Lindblad-Toh K."/>
            <person name="Birren B."/>
            <person name="Nusbaum C."/>
            <person name="Kahn D."/>
            <person name="Robinson-Rechavi M."/>
            <person name="Laudet V."/>
            <person name="Schachter V."/>
            <person name="Quetier F."/>
            <person name="Saurin W."/>
            <person name="Scarpelli C."/>
            <person name="Wincker P."/>
            <person name="Lander E.S."/>
            <person name="Weissenbach J."/>
            <person name="Roest Crollius H."/>
        </authorList>
    </citation>
    <scope>NUCLEOTIDE SEQUENCE [LARGE SCALE GENOMIC DNA]</scope>
</reference>
<feature type="non-terminal residue" evidence="1">
    <location>
        <position position="1"/>
    </location>
</feature>
<dbReference type="KEGG" id="tng:GSTEN00037802G001"/>
<reference evidence="1" key="2">
    <citation type="submission" date="2004-02" db="EMBL/GenBank/DDBJ databases">
        <authorList>
            <consortium name="Genoscope"/>
            <consortium name="Whitehead Institute Centre for Genome Research"/>
        </authorList>
    </citation>
    <scope>NUCLEOTIDE SEQUENCE</scope>
</reference>
<name>Q4RC40_TETNG</name>
<protein>
    <submittedName>
        <fullName evidence="1">(spotted green pufferfish) hypothetical protein</fullName>
    </submittedName>
</protein>
<dbReference type="AlphaFoldDB" id="Q4RC40"/>
<sequence length="28" mass="3214">IDIELSYINTNHEDFIGFAKYVAVSLQL</sequence>
<evidence type="ECO:0000313" key="1">
    <source>
        <dbReference type="EMBL" id="CAG14043.1"/>
    </source>
</evidence>